<dbReference type="InterPro" id="IPR015421">
    <property type="entry name" value="PyrdxlP-dep_Trfase_major"/>
</dbReference>
<evidence type="ECO:0000256" key="1">
    <source>
        <dbReference type="ARBA" id="ARBA00001933"/>
    </source>
</evidence>
<dbReference type="PANTHER" id="PTHR46383">
    <property type="entry name" value="ASPARTATE AMINOTRANSFERASE"/>
    <property type="match status" value="1"/>
</dbReference>
<comment type="similarity">
    <text evidence="2 6">Belongs to the class-I pyridoxal-phosphate-dependent aminotransferase family.</text>
</comment>
<proteinExistence type="inferred from homology"/>
<dbReference type="EC" id="2.6.1.-" evidence="6"/>
<name>A0ABX7M492_9RHOO</name>
<dbReference type="CDD" id="cd00609">
    <property type="entry name" value="AAT_like"/>
    <property type="match status" value="1"/>
</dbReference>
<dbReference type="InterPro" id="IPR004839">
    <property type="entry name" value="Aminotransferase_I/II_large"/>
</dbReference>
<dbReference type="PRINTS" id="PR00753">
    <property type="entry name" value="ACCSYNTHASE"/>
</dbReference>
<gene>
    <name evidence="8" type="ORF">JY500_16230</name>
</gene>
<dbReference type="SUPFAM" id="SSF53383">
    <property type="entry name" value="PLP-dependent transferases"/>
    <property type="match status" value="1"/>
</dbReference>
<accession>A0ABX7M492</accession>
<evidence type="ECO:0000256" key="6">
    <source>
        <dbReference type="RuleBase" id="RU000481"/>
    </source>
</evidence>
<dbReference type="NCBIfam" id="NF006514">
    <property type="entry name" value="PRK08960.1"/>
    <property type="match status" value="1"/>
</dbReference>
<dbReference type="InterPro" id="IPR004838">
    <property type="entry name" value="NHTrfase_class1_PyrdxlP-BS"/>
</dbReference>
<keyword evidence="9" id="KW-1185">Reference proteome</keyword>
<dbReference type="NCBIfam" id="NF005601">
    <property type="entry name" value="PRK07337.1"/>
    <property type="match status" value="1"/>
</dbReference>
<dbReference type="RefSeq" id="WP_206253815.1">
    <property type="nucleotide sequence ID" value="NZ_CP071060.1"/>
</dbReference>
<dbReference type="Pfam" id="PF00155">
    <property type="entry name" value="Aminotran_1_2"/>
    <property type="match status" value="1"/>
</dbReference>
<dbReference type="InterPro" id="IPR050596">
    <property type="entry name" value="AspAT/PAT-like"/>
</dbReference>
<dbReference type="InterPro" id="IPR015424">
    <property type="entry name" value="PyrdxlP-dep_Trfase"/>
</dbReference>
<dbReference type="Proteomes" id="UP000663570">
    <property type="component" value="Chromosome"/>
</dbReference>
<dbReference type="EMBL" id="CP071060">
    <property type="protein sequence ID" value="QSI76008.1"/>
    <property type="molecule type" value="Genomic_DNA"/>
</dbReference>
<dbReference type="Gene3D" id="3.40.640.10">
    <property type="entry name" value="Type I PLP-dependent aspartate aminotransferase-like (Major domain)"/>
    <property type="match status" value="1"/>
</dbReference>
<evidence type="ECO:0000256" key="4">
    <source>
        <dbReference type="ARBA" id="ARBA00022679"/>
    </source>
</evidence>
<evidence type="ECO:0000256" key="3">
    <source>
        <dbReference type="ARBA" id="ARBA00022576"/>
    </source>
</evidence>
<sequence>MSEYTQPLCAGPLAARAREIEPFHVMELLARTQTLEARGRDIIHMEVGEPDFPTPAPVIEAAQRFLTQGQVRYTPALGLPALRDAISTYYATRFGVTVPASRIIVTAGASGALLLALAALTQPGDSWLVPDPGYPCNRHFVRAYEGVAQALPVLARDAFQPTLAQVNQAWGPTTRGLMVASPSNPTGTLISPAALEQLAGFVAERQGALIVDEIYQGLSYGIAPTTALASRHPCFVINSFSKYFGMTGWRLGWLVAPEAYVRDLEKLAQHFFISPSTPAQHAALAAFSPETIEILEHRRMAFASRRDVLCSGLRELGFVVPADPAGAFYVYADVSAHAQDSAAFAHHLLETAGVAATPGIDFGQQSPERWLRFAYTTDEARIEEALARMRQVLA</sequence>
<keyword evidence="4 6" id="KW-0808">Transferase</keyword>
<evidence type="ECO:0000256" key="5">
    <source>
        <dbReference type="ARBA" id="ARBA00022898"/>
    </source>
</evidence>
<evidence type="ECO:0000313" key="9">
    <source>
        <dbReference type="Proteomes" id="UP000663570"/>
    </source>
</evidence>
<keyword evidence="5" id="KW-0663">Pyridoxal phosphate</keyword>
<dbReference type="GO" id="GO:0008483">
    <property type="term" value="F:transaminase activity"/>
    <property type="evidence" value="ECO:0007669"/>
    <property type="project" value="UniProtKB-KW"/>
</dbReference>
<comment type="cofactor">
    <cofactor evidence="1 6">
        <name>pyridoxal 5'-phosphate</name>
        <dbReference type="ChEBI" id="CHEBI:597326"/>
    </cofactor>
</comment>
<evidence type="ECO:0000259" key="7">
    <source>
        <dbReference type="Pfam" id="PF00155"/>
    </source>
</evidence>
<evidence type="ECO:0000256" key="2">
    <source>
        <dbReference type="ARBA" id="ARBA00007441"/>
    </source>
</evidence>
<keyword evidence="3 6" id="KW-0032">Aminotransferase</keyword>
<evidence type="ECO:0000313" key="8">
    <source>
        <dbReference type="EMBL" id="QSI76008.1"/>
    </source>
</evidence>
<protein>
    <recommendedName>
        <fullName evidence="6">Aminotransferase</fullName>
        <ecNumber evidence="6">2.6.1.-</ecNumber>
    </recommendedName>
</protein>
<organism evidence="8 9">
    <name type="scientific">Niveibacterium microcysteis</name>
    <dbReference type="NCBI Taxonomy" id="2811415"/>
    <lineage>
        <taxon>Bacteria</taxon>
        <taxon>Pseudomonadati</taxon>
        <taxon>Pseudomonadota</taxon>
        <taxon>Betaproteobacteria</taxon>
        <taxon>Rhodocyclales</taxon>
        <taxon>Rhodocyclaceae</taxon>
        <taxon>Niveibacterium</taxon>
    </lineage>
</organism>
<dbReference type="PROSITE" id="PS00105">
    <property type="entry name" value="AA_TRANSFER_CLASS_1"/>
    <property type="match status" value="1"/>
</dbReference>
<dbReference type="PANTHER" id="PTHR46383:SF2">
    <property type="entry name" value="AMINOTRANSFERASE"/>
    <property type="match status" value="1"/>
</dbReference>
<reference evidence="8 9" key="1">
    <citation type="submission" date="2021-02" db="EMBL/GenBank/DDBJ databases">
        <title>Niveibacterium changnyeongensis HC41.</title>
        <authorList>
            <person name="Kang M."/>
        </authorList>
    </citation>
    <scope>NUCLEOTIDE SEQUENCE [LARGE SCALE GENOMIC DNA]</scope>
    <source>
        <strain evidence="8 9">HC41</strain>
    </source>
</reference>
<feature type="domain" description="Aminotransferase class I/classII large" evidence="7">
    <location>
        <begin position="41"/>
        <end position="388"/>
    </location>
</feature>